<keyword evidence="4" id="KW-0482">Metalloprotease</keyword>
<dbReference type="InterPro" id="IPR045570">
    <property type="entry name" value="Metalloprtase-TldD/E_cen_dom"/>
</dbReference>
<dbReference type="Pfam" id="PF19290">
    <property type="entry name" value="PmbA_TldD_2nd"/>
    <property type="match status" value="1"/>
</dbReference>
<dbReference type="InterPro" id="IPR036059">
    <property type="entry name" value="TldD/PmbA_sf"/>
</dbReference>
<dbReference type="GO" id="GO:0006508">
    <property type="term" value="P:proteolysis"/>
    <property type="evidence" value="ECO:0007669"/>
    <property type="project" value="UniProtKB-KW"/>
</dbReference>
<dbReference type="Pfam" id="PF19289">
    <property type="entry name" value="PmbA_TldD_3rd"/>
    <property type="match status" value="1"/>
</dbReference>
<comment type="similarity">
    <text evidence="1">Belongs to the peptidase U62 family.</text>
</comment>
<evidence type="ECO:0000313" key="8">
    <source>
        <dbReference type="EMBL" id="HDQ99697.1"/>
    </source>
</evidence>
<dbReference type="InterPro" id="IPR045569">
    <property type="entry name" value="Metalloprtase-TldD/E_C"/>
</dbReference>
<evidence type="ECO:0000256" key="1">
    <source>
        <dbReference type="ARBA" id="ARBA00005836"/>
    </source>
</evidence>
<dbReference type="Proteomes" id="UP000885672">
    <property type="component" value="Unassembled WGS sequence"/>
</dbReference>
<sequence length="497" mass="55224">MTIEQVATAVRGHFDRMRTAGCGFADARLYDEDASQRVVLYDGNLESNNRGLERGIGVRVLYEGAWGFAATADLDTIGACFDRALTNARAAARLPGFPKEMGPARPAKGEYRAPVVKDPFEVPLAEKLAFLTGIDERLKDDSVKQRIVHARFQRRRIHYWNTEGTDVSRFVNNTFATMMVMAPDKDGRTQRRSVELYSDGSGTRGWEWLTNPDWFSGHAERIKRELFEVVAAEPLPPGRRDLIILPGQGFLQVHETIGHPLELDRILGYELSFAGGSHVRPEMIGTLRYGSDKLNCRAGVTPNSPGTFGFDDEGTPQRDYYLIKQGILVNVLSSRTDLAEANAKAGSEVVSESGTAARACAFYRTPIDRMTNINIEPGEDGTLNDIVAATENGIIVDVPVSWSIGSNREHFHFGTEIAWEVKDGRRTRVFKNPTYQAHTLDFWRSLDKVGDKSTWLLQSVPNCGKGEPNQIMELGHGIPVMRFKDVQCGEAEAATKE</sequence>
<dbReference type="GO" id="GO:0008237">
    <property type="term" value="F:metallopeptidase activity"/>
    <property type="evidence" value="ECO:0007669"/>
    <property type="project" value="UniProtKB-KW"/>
</dbReference>
<feature type="domain" description="Metalloprotease TldD/E central" evidence="7">
    <location>
        <begin position="118"/>
        <end position="213"/>
    </location>
</feature>
<dbReference type="InterPro" id="IPR051463">
    <property type="entry name" value="Peptidase_U62_metallo"/>
</dbReference>
<dbReference type="AlphaFoldDB" id="A0A7V0XF34"/>
<feature type="domain" description="Metalloprotease TldD/E N-terminal" evidence="5">
    <location>
        <begin position="34"/>
        <end position="88"/>
    </location>
</feature>
<organism evidence="8">
    <name type="scientific">candidate division WOR-3 bacterium</name>
    <dbReference type="NCBI Taxonomy" id="2052148"/>
    <lineage>
        <taxon>Bacteria</taxon>
        <taxon>Bacteria division WOR-3</taxon>
    </lineage>
</organism>
<evidence type="ECO:0000256" key="3">
    <source>
        <dbReference type="ARBA" id="ARBA00022801"/>
    </source>
</evidence>
<protein>
    <submittedName>
        <fullName evidence="8">TldD/PmbA family protein</fullName>
    </submittedName>
</protein>
<dbReference type="SUPFAM" id="SSF111283">
    <property type="entry name" value="Putative modulator of DNA gyrase, PmbA/TldD"/>
    <property type="match status" value="1"/>
</dbReference>
<feature type="domain" description="Metalloprotease TldD/E C-terminal" evidence="6">
    <location>
        <begin position="289"/>
        <end position="488"/>
    </location>
</feature>
<name>A0A7V0XF34_UNCW3</name>
<dbReference type="GO" id="GO:0005829">
    <property type="term" value="C:cytosol"/>
    <property type="evidence" value="ECO:0007669"/>
    <property type="project" value="TreeGrafter"/>
</dbReference>
<evidence type="ECO:0000256" key="2">
    <source>
        <dbReference type="ARBA" id="ARBA00022670"/>
    </source>
</evidence>
<dbReference type="InterPro" id="IPR002510">
    <property type="entry name" value="Metalloprtase-TldD/E_N"/>
</dbReference>
<dbReference type="PANTHER" id="PTHR30624:SF10">
    <property type="entry name" value="CONSERVED PROTEIN"/>
    <property type="match status" value="1"/>
</dbReference>
<keyword evidence="3" id="KW-0378">Hydrolase</keyword>
<evidence type="ECO:0000259" key="6">
    <source>
        <dbReference type="Pfam" id="PF19289"/>
    </source>
</evidence>
<comment type="caution">
    <text evidence="8">The sequence shown here is derived from an EMBL/GenBank/DDBJ whole genome shotgun (WGS) entry which is preliminary data.</text>
</comment>
<accession>A0A7V0XF34</accession>
<proteinExistence type="inferred from homology"/>
<gene>
    <name evidence="8" type="ORF">ENN51_05355</name>
</gene>
<dbReference type="Pfam" id="PF01523">
    <property type="entry name" value="PmbA_TldD_1st"/>
    <property type="match status" value="1"/>
</dbReference>
<keyword evidence="2" id="KW-0645">Protease</keyword>
<dbReference type="PANTHER" id="PTHR30624">
    <property type="entry name" value="UNCHARACTERIZED PROTEIN TLDD AND PMBA"/>
    <property type="match status" value="1"/>
</dbReference>
<dbReference type="InterPro" id="IPR035068">
    <property type="entry name" value="TldD/PmbA_N"/>
</dbReference>
<evidence type="ECO:0000256" key="4">
    <source>
        <dbReference type="ARBA" id="ARBA00023049"/>
    </source>
</evidence>
<evidence type="ECO:0000259" key="7">
    <source>
        <dbReference type="Pfam" id="PF19290"/>
    </source>
</evidence>
<dbReference type="Gene3D" id="3.30.2290.10">
    <property type="entry name" value="PmbA/TldD superfamily"/>
    <property type="match status" value="1"/>
</dbReference>
<evidence type="ECO:0000259" key="5">
    <source>
        <dbReference type="Pfam" id="PF01523"/>
    </source>
</evidence>
<dbReference type="EMBL" id="DSBX01000201">
    <property type="protein sequence ID" value="HDQ99697.1"/>
    <property type="molecule type" value="Genomic_DNA"/>
</dbReference>
<reference evidence="8" key="1">
    <citation type="journal article" date="2020" name="mSystems">
        <title>Genome- and Community-Level Interaction Insights into Carbon Utilization and Element Cycling Functions of Hydrothermarchaeota in Hydrothermal Sediment.</title>
        <authorList>
            <person name="Zhou Z."/>
            <person name="Liu Y."/>
            <person name="Xu W."/>
            <person name="Pan J."/>
            <person name="Luo Z.H."/>
            <person name="Li M."/>
        </authorList>
    </citation>
    <scope>NUCLEOTIDE SEQUENCE [LARGE SCALE GENOMIC DNA]</scope>
    <source>
        <strain evidence="8">SpSt-1182</strain>
    </source>
</reference>